<gene>
    <name evidence="2" type="ORF">C1645_126901</name>
</gene>
<feature type="region of interest" description="Disordered" evidence="1">
    <location>
        <begin position="354"/>
        <end position="387"/>
    </location>
</feature>
<protein>
    <submittedName>
        <fullName evidence="2">Uncharacterized protein</fullName>
    </submittedName>
</protein>
<evidence type="ECO:0000313" key="2">
    <source>
        <dbReference type="EMBL" id="RIA91272.1"/>
    </source>
</evidence>
<accession>A0A397T097</accession>
<name>A0A397T097_9GLOM</name>
<comment type="caution">
    <text evidence="2">The sequence shown here is derived from an EMBL/GenBank/DDBJ whole genome shotgun (WGS) entry which is preliminary data.</text>
</comment>
<keyword evidence="3" id="KW-1185">Reference proteome</keyword>
<evidence type="ECO:0000256" key="1">
    <source>
        <dbReference type="SAM" id="MobiDB-lite"/>
    </source>
</evidence>
<feature type="region of interest" description="Disordered" evidence="1">
    <location>
        <begin position="1"/>
        <end position="39"/>
    </location>
</feature>
<feature type="region of interest" description="Disordered" evidence="1">
    <location>
        <begin position="202"/>
        <end position="221"/>
    </location>
</feature>
<dbReference type="AlphaFoldDB" id="A0A397T097"/>
<feature type="compositionally biased region" description="Basic and acidic residues" evidence="1">
    <location>
        <begin position="429"/>
        <end position="476"/>
    </location>
</feature>
<feature type="compositionally biased region" description="Polar residues" evidence="1">
    <location>
        <begin position="367"/>
        <end position="386"/>
    </location>
</feature>
<dbReference type="OrthoDB" id="2389625at2759"/>
<feature type="compositionally biased region" description="Polar residues" evidence="1">
    <location>
        <begin position="7"/>
        <end position="26"/>
    </location>
</feature>
<proteinExistence type="predicted"/>
<organism evidence="2 3">
    <name type="scientific">Glomus cerebriforme</name>
    <dbReference type="NCBI Taxonomy" id="658196"/>
    <lineage>
        <taxon>Eukaryota</taxon>
        <taxon>Fungi</taxon>
        <taxon>Fungi incertae sedis</taxon>
        <taxon>Mucoromycota</taxon>
        <taxon>Glomeromycotina</taxon>
        <taxon>Glomeromycetes</taxon>
        <taxon>Glomerales</taxon>
        <taxon>Glomeraceae</taxon>
        <taxon>Glomus</taxon>
    </lineage>
</organism>
<dbReference type="Proteomes" id="UP000265703">
    <property type="component" value="Unassembled WGS sequence"/>
</dbReference>
<feature type="compositionally biased region" description="Low complexity" evidence="1">
    <location>
        <begin position="205"/>
        <end position="221"/>
    </location>
</feature>
<dbReference type="STRING" id="658196.A0A397T097"/>
<feature type="region of interest" description="Disordered" evidence="1">
    <location>
        <begin position="422"/>
        <end position="482"/>
    </location>
</feature>
<evidence type="ECO:0000313" key="3">
    <source>
        <dbReference type="Proteomes" id="UP000265703"/>
    </source>
</evidence>
<dbReference type="EMBL" id="QKYT01000158">
    <property type="protein sequence ID" value="RIA91272.1"/>
    <property type="molecule type" value="Genomic_DNA"/>
</dbReference>
<reference evidence="2 3" key="1">
    <citation type="submission" date="2018-06" db="EMBL/GenBank/DDBJ databases">
        <title>Comparative genomics reveals the genomic features of Rhizophagus irregularis, R. cerebriforme, R. diaphanum and Gigaspora rosea, and their symbiotic lifestyle signature.</title>
        <authorList>
            <person name="Morin E."/>
            <person name="San Clemente H."/>
            <person name="Chen E.C.H."/>
            <person name="De La Providencia I."/>
            <person name="Hainaut M."/>
            <person name="Kuo A."/>
            <person name="Kohler A."/>
            <person name="Murat C."/>
            <person name="Tang N."/>
            <person name="Roy S."/>
            <person name="Loubradou J."/>
            <person name="Henrissat B."/>
            <person name="Grigoriev I.V."/>
            <person name="Corradi N."/>
            <person name="Roux C."/>
            <person name="Martin F.M."/>
        </authorList>
    </citation>
    <scope>NUCLEOTIDE SEQUENCE [LARGE SCALE GENOMIC DNA]</scope>
    <source>
        <strain evidence="2 3">DAOM 227022</strain>
    </source>
</reference>
<sequence>MAEPEDSTQVTEEVLLTSSTAAQEQKTTGEVKNSENGNLVTIIRQQSTIENIPSELGDVHPSRIEEDNMSDIPGIRVSIAPIVELPPLEEQQRFSDENAPTISEKVIDEIFSSIITLPEDQQQFKPSEVPNHEQEPQSQVAEANVINETSDVPPAIDAANVTNGDSENNLNNEIIEVTEVTEVETLLTSEASVTTETIVTSGNVQTDQNSQSSDIQNSLSSSIQNVQSAPVVQSAQVVENSQSSHVQGIQNPQNNVQDVQNEQNVSVIKDVQSVPPAQNIQIVQNVQDVQSIQSTQQSMVIDQNISQQQSEQKPEQVVDDKTVVDLPVVSEAAPSIEVPPSQQLQQLSIPLAQNAGTTNDGVHPMDTLNSSSDDNKPPSTLTTPTGTFDYEDAIKKAHAIAAKLLNNNEGGTVVQNQQNINPAQQGVKRTHEDSYSSHGSTRDSRDDYRDDYRRDSYNRRDRGRYDDYGRDSKRAAYDGGSSRPECNFCSIHLHLINVNYKF</sequence>